<dbReference type="PANTHER" id="PTHR12526:SF629">
    <property type="entry name" value="TEICHURONIC ACID BIOSYNTHESIS GLYCOSYLTRANSFERASE TUAH-RELATED"/>
    <property type="match status" value="1"/>
</dbReference>
<name>A1S7V2_SHEAM</name>
<dbReference type="HOGENOM" id="CLU_009583_36_2_6"/>
<evidence type="ECO:0000256" key="1">
    <source>
        <dbReference type="ARBA" id="ARBA00022676"/>
    </source>
</evidence>
<keyword evidence="6" id="KW-1185">Reference proteome</keyword>
<dbReference type="KEGG" id="saz:Sama_2253"/>
<keyword evidence="1" id="KW-0328">Glycosyltransferase</keyword>
<dbReference type="OrthoDB" id="9815351at2"/>
<dbReference type="GO" id="GO:1901135">
    <property type="term" value="P:carbohydrate derivative metabolic process"/>
    <property type="evidence" value="ECO:0007669"/>
    <property type="project" value="UniProtKB-ARBA"/>
</dbReference>
<sequence>MENKKSTQIYVVVHSYYTEDTRVRKQCEFLASEGYDVNVICLNRGRESEFEIFNLVKINRKDVSRTPGKLRTTLSYIIEYVRFFFFSLIHLYRVKPDLVIAHNMPNFLVFSALFPKLRGVPVLLDVHDLMPEIWSMMSQSRLIKALLLFEERISHAFATQLITVNHEVATYLSRRNKKKYFVTHNGPLTSKAVRSRSYENYCASRFNLVFHGNIHERYGLQRLVSILPTLKERYQKINLSIYGYGPYLESIEKLIDELNIADYCKVYGRFEPDDVEVILANKGLGFVVADKSAQHDLAIPVKLTEYISHSVPAICTDLTTTKLYFEGCVNFFDVTEKNRLFDTVCNALDHPKDTFSLVSKAKEKLSEISWDNEKSHYKAFLQQVIK</sequence>
<keyword evidence="2" id="KW-0808">Transferase</keyword>
<dbReference type="PANTHER" id="PTHR12526">
    <property type="entry name" value="GLYCOSYLTRANSFERASE"/>
    <property type="match status" value="1"/>
</dbReference>
<organism evidence="5 6">
    <name type="scientific">Shewanella amazonensis (strain ATCC BAA-1098 / SB2B)</name>
    <dbReference type="NCBI Taxonomy" id="326297"/>
    <lineage>
        <taxon>Bacteria</taxon>
        <taxon>Pseudomonadati</taxon>
        <taxon>Pseudomonadota</taxon>
        <taxon>Gammaproteobacteria</taxon>
        <taxon>Alteromonadales</taxon>
        <taxon>Shewanellaceae</taxon>
        <taxon>Shewanella</taxon>
    </lineage>
</organism>
<evidence type="ECO:0000256" key="2">
    <source>
        <dbReference type="ARBA" id="ARBA00022679"/>
    </source>
</evidence>
<dbReference type="STRING" id="326297.Sama_2253"/>
<dbReference type="Pfam" id="PF13439">
    <property type="entry name" value="Glyco_transf_4"/>
    <property type="match status" value="1"/>
</dbReference>
<dbReference type="SUPFAM" id="SSF53756">
    <property type="entry name" value="UDP-Glycosyltransferase/glycogen phosphorylase"/>
    <property type="match status" value="1"/>
</dbReference>
<dbReference type="eggNOG" id="COG0438">
    <property type="taxonomic scope" value="Bacteria"/>
</dbReference>
<protein>
    <recommendedName>
        <fullName evidence="7">Glycosyltransferase subfamily 4-like N-terminal domain-containing protein</fullName>
    </recommendedName>
</protein>
<dbReference type="RefSeq" id="WP_011760366.1">
    <property type="nucleotide sequence ID" value="NC_008700.1"/>
</dbReference>
<dbReference type="GO" id="GO:0016757">
    <property type="term" value="F:glycosyltransferase activity"/>
    <property type="evidence" value="ECO:0007669"/>
    <property type="project" value="UniProtKB-KW"/>
</dbReference>
<evidence type="ECO:0000313" key="6">
    <source>
        <dbReference type="Proteomes" id="UP000009175"/>
    </source>
</evidence>
<evidence type="ECO:0000259" key="4">
    <source>
        <dbReference type="Pfam" id="PF13439"/>
    </source>
</evidence>
<accession>A1S7V2</accession>
<evidence type="ECO:0008006" key="7">
    <source>
        <dbReference type="Google" id="ProtNLM"/>
    </source>
</evidence>
<dbReference type="InterPro" id="IPR028098">
    <property type="entry name" value="Glyco_trans_4-like_N"/>
</dbReference>
<feature type="domain" description="Glycosyl transferase family 1" evidence="3">
    <location>
        <begin position="208"/>
        <end position="319"/>
    </location>
</feature>
<dbReference type="EMBL" id="CP000507">
    <property type="protein sequence ID" value="ABM00459.1"/>
    <property type="molecule type" value="Genomic_DNA"/>
</dbReference>
<reference evidence="5 6" key="1">
    <citation type="submission" date="2006-12" db="EMBL/GenBank/DDBJ databases">
        <title>Complete sequence of Shewanella amazonensis SB2B.</title>
        <authorList>
            <consortium name="US DOE Joint Genome Institute"/>
            <person name="Copeland A."/>
            <person name="Lucas S."/>
            <person name="Lapidus A."/>
            <person name="Barry K."/>
            <person name="Detter J.C."/>
            <person name="Glavina del Rio T."/>
            <person name="Hammon N."/>
            <person name="Israni S."/>
            <person name="Dalin E."/>
            <person name="Tice H."/>
            <person name="Pitluck S."/>
            <person name="Munk A.C."/>
            <person name="Brettin T."/>
            <person name="Bruce D."/>
            <person name="Han C."/>
            <person name="Tapia R."/>
            <person name="Gilna P."/>
            <person name="Schmutz J."/>
            <person name="Larimer F."/>
            <person name="Land M."/>
            <person name="Hauser L."/>
            <person name="Kyrpides N."/>
            <person name="Mikhailova N."/>
            <person name="Fredrickson J."/>
            <person name="Richardson P."/>
        </authorList>
    </citation>
    <scope>NUCLEOTIDE SEQUENCE [LARGE SCALE GENOMIC DNA]</scope>
    <source>
        <strain evidence="6">ATCC BAA-1098 / SB2B</strain>
    </source>
</reference>
<feature type="domain" description="Glycosyltransferase subfamily 4-like N-terminal" evidence="4">
    <location>
        <begin position="22"/>
        <end position="186"/>
    </location>
</feature>
<dbReference type="Pfam" id="PF00534">
    <property type="entry name" value="Glycos_transf_1"/>
    <property type="match status" value="1"/>
</dbReference>
<evidence type="ECO:0000313" key="5">
    <source>
        <dbReference type="EMBL" id="ABM00459.1"/>
    </source>
</evidence>
<dbReference type="InterPro" id="IPR001296">
    <property type="entry name" value="Glyco_trans_1"/>
</dbReference>
<dbReference type="AlphaFoldDB" id="A1S7V2"/>
<proteinExistence type="predicted"/>
<dbReference type="Proteomes" id="UP000009175">
    <property type="component" value="Chromosome"/>
</dbReference>
<dbReference type="Gene3D" id="3.40.50.2000">
    <property type="entry name" value="Glycogen Phosphorylase B"/>
    <property type="match status" value="2"/>
</dbReference>
<gene>
    <name evidence="5" type="ordered locus">Sama_2253</name>
</gene>
<evidence type="ECO:0000259" key="3">
    <source>
        <dbReference type="Pfam" id="PF00534"/>
    </source>
</evidence>